<feature type="binding site" description="axial binding residue" evidence="5">
    <location>
        <position position="278"/>
    </location>
    <ligand>
        <name>heme c</name>
        <dbReference type="ChEBI" id="CHEBI:61717"/>
        <label>2</label>
    </ligand>
    <ligandPart>
        <name>Fe</name>
        <dbReference type="ChEBI" id="CHEBI:18248"/>
    </ligandPart>
</feature>
<dbReference type="InterPro" id="IPR004852">
    <property type="entry name" value="Di-haem_cyt_c_peroxidsae"/>
</dbReference>
<evidence type="ECO:0000256" key="1">
    <source>
        <dbReference type="ARBA" id="ARBA00004196"/>
    </source>
</evidence>
<protein>
    <submittedName>
        <fullName evidence="7">Methylamine utilization protein</fullName>
    </submittedName>
</protein>
<dbReference type="PIRSF" id="PIRSF000294">
    <property type="entry name" value="Cytochrome-c_peroxidase"/>
    <property type="match status" value="1"/>
</dbReference>
<comment type="subcellular location">
    <subcellularLocation>
        <location evidence="1">Cell envelope</location>
    </subcellularLocation>
</comment>
<gene>
    <name evidence="7" type="ORF">GCM10011403_23450</name>
</gene>
<keyword evidence="5" id="KW-0408">Iron</keyword>
<keyword evidence="2" id="KW-0732">Signal</keyword>
<dbReference type="GO" id="GO:0009055">
    <property type="term" value="F:electron transfer activity"/>
    <property type="evidence" value="ECO:0007669"/>
    <property type="project" value="InterPro"/>
</dbReference>
<feature type="binding site" description="axial binding residue" evidence="5">
    <location>
        <position position="94"/>
    </location>
    <ligand>
        <name>heme c</name>
        <dbReference type="ChEBI" id="CHEBI:61717"/>
        <label>1</label>
    </ligand>
    <ligandPart>
        <name>Fe</name>
        <dbReference type="ChEBI" id="CHEBI:18248"/>
    </ligandPart>
</feature>
<evidence type="ECO:0000256" key="5">
    <source>
        <dbReference type="PIRSR" id="PIRSR000294-2"/>
    </source>
</evidence>
<proteinExistence type="predicted"/>
<sequence>MGRMRSRTKIIITLSLTLALAWAGWQYAPIPASTTWEDSDIALLQSMSLDALPPLPSSPGNAVADDPAAAQLGHQIFFDQRLSSTGTVSCATCHQPDNYFNDQLALAVGVSQATRNTMGLLGAAYSPWYFWDGRKDSLWSQALAPIENPLEHDSSRSQVAHLVSSTTEYRQQYQALFGNLPDLSNRERFPVDATPLGTNSQQQAWQSMTGSDQRLVNDIFANVGKVLAAYQRKLQPGESPFDSFVAQLASGEPATALNSTEQAGLKLFLDKAQCINCHNGPLFTNNAFHNTGVLPPIGELPSPGRSEGLRQAQSDPFNCLGPFSDANPGQCSELRFARGGDELIGAQRTASLRNLAHTAPYMHAGQLDTLAEVIEHYDQAEDAIFGHNEAKPLGLRAIERRQLQAFLESLNGEIAVDGKWLNPP</sequence>
<dbReference type="Gene3D" id="1.10.760.10">
    <property type="entry name" value="Cytochrome c-like domain"/>
    <property type="match status" value="2"/>
</dbReference>
<dbReference type="Proteomes" id="UP000627715">
    <property type="component" value="Unassembled WGS sequence"/>
</dbReference>
<keyword evidence="8" id="KW-1185">Reference proteome</keyword>
<feature type="binding site" description="covalent" evidence="4">
    <location>
        <position position="274"/>
    </location>
    <ligand>
        <name>heme c</name>
        <dbReference type="ChEBI" id="CHEBI:61717"/>
        <label>2</label>
    </ligand>
</feature>
<keyword evidence="3" id="KW-0560">Oxidoreductase</keyword>
<reference evidence="7" key="1">
    <citation type="journal article" date="2014" name="Int. J. Syst. Evol. Microbiol.">
        <title>Complete genome sequence of Corynebacterium casei LMG S-19264T (=DSM 44701T), isolated from a smear-ripened cheese.</title>
        <authorList>
            <consortium name="US DOE Joint Genome Institute (JGI-PGF)"/>
            <person name="Walter F."/>
            <person name="Albersmeier A."/>
            <person name="Kalinowski J."/>
            <person name="Ruckert C."/>
        </authorList>
    </citation>
    <scope>NUCLEOTIDE SEQUENCE</scope>
    <source>
        <strain evidence="7">CGMCC 1.15425</strain>
    </source>
</reference>
<dbReference type="AlphaFoldDB" id="A0A916VJK9"/>
<dbReference type="EMBL" id="BMIY01000010">
    <property type="protein sequence ID" value="GFZ79645.1"/>
    <property type="molecule type" value="Genomic_DNA"/>
</dbReference>
<comment type="PTM">
    <text evidence="4">Binds 2 heme groups per subunit.</text>
</comment>
<dbReference type="InterPro" id="IPR036909">
    <property type="entry name" value="Cyt_c-like_dom_sf"/>
</dbReference>
<evidence type="ECO:0000313" key="8">
    <source>
        <dbReference type="Proteomes" id="UP000627715"/>
    </source>
</evidence>
<evidence type="ECO:0000256" key="3">
    <source>
        <dbReference type="ARBA" id="ARBA00023002"/>
    </source>
</evidence>
<feature type="binding site" description="covalent" evidence="4">
    <location>
        <position position="93"/>
    </location>
    <ligand>
        <name>heme c</name>
        <dbReference type="ChEBI" id="CHEBI:61717"/>
        <label>1</label>
    </ligand>
</feature>
<keyword evidence="4" id="KW-0349">Heme</keyword>
<dbReference type="GO" id="GO:0030313">
    <property type="term" value="C:cell envelope"/>
    <property type="evidence" value="ECO:0007669"/>
    <property type="project" value="UniProtKB-SubCell"/>
</dbReference>
<reference evidence="7" key="2">
    <citation type="submission" date="2020-09" db="EMBL/GenBank/DDBJ databases">
        <authorList>
            <person name="Sun Q."/>
            <person name="Zhou Y."/>
        </authorList>
    </citation>
    <scope>NUCLEOTIDE SEQUENCE</scope>
    <source>
        <strain evidence="7">CGMCC 1.15425</strain>
    </source>
</reference>
<feature type="domain" description="Di-haem cytochrome c peroxidase" evidence="6">
    <location>
        <begin position="68"/>
        <end position="247"/>
    </location>
</feature>
<feature type="binding site" description="covalent" evidence="4">
    <location>
        <position position="90"/>
    </location>
    <ligand>
        <name>heme c</name>
        <dbReference type="ChEBI" id="CHEBI:61717"/>
        <label>1</label>
    </ligand>
</feature>
<dbReference type="InterPro" id="IPR026259">
    <property type="entry name" value="MauG/Cytc_peroxidase"/>
</dbReference>
<comment type="caution">
    <text evidence="7">The sequence shown here is derived from an EMBL/GenBank/DDBJ whole genome shotgun (WGS) entry which is preliminary data.</text>
</comment>
<keyword evidence="5" id="KW-0479">Metal-binding</keyword>
<evidence type="ECO:0000256" key="2">
    <source>
        <dbReference type="ARBA" id="ARBA00022729"/>
    </source>
</evidence>
<dbReference type="GO" id="GO:0020037">
    <property type="term" value="F:heme binding"/>
    <property type="evidence" value="ECO:0007669"/>
    <property type="project" value="InterPro"/>
</dbReference>
<dbReference type="GO" id="GO:0004130">
    <property type="term" value="F:cytochrome-c peroxidase activity"/>
    <property type="evidence" value="ECO:0007669"/>
    <property type="project" value="TreeGrafter"/>
</dbReference>
<evidence type="ECO:0000256" key="4">
    <source>
        <dbReference type="PIRSR" id="PIRSR000294-1"/>
    </source>
</evidence>
<dbReference type="Pfam" id="PF03150">
    <property type="entry name" value="CCP_MauG"/>
    <property type="match status" value="1"/>
</dbReference>
<dbReference type="PANTHER" id="PTHR30600:SF10">
    <property type="entry name" value="BLL6722 PROTEIN"/>
    <property type="match status" value="1"/>
</dbReference>
<feature type="binding site" description="covalent" evidence="4">
    <location>
        <position position="277"/>
    </location>
    <ligand>
        <name>heme c</name>
        <dbReference type="ChEBI" id="CHEBI:61717"/>
        <label>2</label>
    </ligand>
</feature>
<comment type="cofactor">
    <cofactor evidence="4">
        <name>heme</name>
        <dbReference type="ChEBI" id="CHEBI:30413"/>
    </cofactor>
    <text evidence="4">Binds 2 heme groups.</text>
</comment>
<dbReference type="GO" id="GO:0046872">
    <property type="term" value="F:metal ion binding"/>
    <property type="evidence" value="ECO:0007669"/>
    <property type="project" value="UniProtKB-KW"/>
</dbReference>
<evidence type="ECO:0000259" key="6">
    <source>
        <dbReference type="Pfam" id="PF03150"/>
    </source>
</evidence>
<dbReference type="InterPro" id="IPR051395">
    <property type="entry name" value="Cytochrome_c_Peroxidase/MauG"/>
</dbReference>
<evidence type="ECO:0000313" key="7">
    <source>
        <dbReference type="EMBL" id="GFZ79645.1"/>
    </source>
</evidence>
<dbReference type="SUPFAM" id="SSF46626">
    <property type="entry name" value="Cytochrome c"/>
    <property type="match status" value="2"/>
</dbReference>
<name>A0A916VJK9_9GAMM</name>
<accession>A0A916VJK9</accession>
<organism evidence="7 8">
    <name type="scientific">Pseudohongiella nitratireducens</name>
    <dbReference type="NCBI Taxonomy" id="1768907"/>
    <lineage>
        <taxon>Bacteria</taxon>
        <taxon>Pseudomonadati</taxon>
        <taxon>Pseudomonadota</taxon>
        <taxon>Gammaproteobacteria</taxon>
        <taxon>Pseudomonadales</taxon>
        <taxon>Pseudohongiellaceae</taxon>
        <taxon>Pseudohongiella</taxon>
    </lineage>
</organism>
<dbReference type="PANTHER" id="PTHR30600">
    <property type="entry name" value="CYTOCHROME C PEROXIDASE-RELATED"/>
    <property type="match status" value="1"/>
</dbReference>